<evidence type="ECO:0000256" key="1">
    <source>
        <dbReference type="SAM" id="MobiDB-lite"/>
    </source>
</evidence>
<organism evidence="3 4">
    <name type="scientific">Paraphaeosphaeria minitans</name>
    <dbReference type="NCBI Taxonomy" id="565426"/>
    <lineage>
        <taxon>Eukaryota</taxon>
        <taxon>Fungi</taxon>
        <taxon>Dikarya</taxon>
        <taxon>Ascomycota</taxon>
        <taxon>Pezizomycotina</taxon>
        <taxon>Dothideomycetes</taxon>
        <taxon>Pleosporomycetidae</taxon>
        <taxon>Pleosporales</taxon>
        <taxon>Massarineae</taxon>
        <taxon>Didymosphaeriaceae</taxon>
        <taxon>Paraphaeosphaeria</taxon>
    </lineage>
</organism>
<keyword evidence="4" id="KW-1185">Reference proteome</keyword>
<feature type="region of interest" description="Disordered" evidence="1">
    <location>
        <begin position="356"/>
        <end position="391"/>
    </location>
</feature>
<dbReference type="Proteomes" id="UP000756921">
    <property type="component" value="Unassembled WGS sequence"/>
</dbReference>
<feature type="compositionally biased region" description="Polar residues" evidence="1">
    <location>
        <begin position="37"/>
        <end position="46"/>
    </location>
</feature>
<protein>
    <recommendedName>
        <fullName evidence="2">Myb-like domain-containing protein</fullName>
    </recommendedName>
</protein>
<comment type="caution">
    <text evidence="3">The sequence shown here is derived from an EMBL/GenBank/DDBJ whole genome shotgun (WGS) entry which is preliminary data.</text>
</comment>
<dbReference type="AlphaFoldDB" id="A0A9P6KJN3"/>
<feature type="compositionally biased region" description="Polar residues" evidence="1">
    <location>
        <begin position="252"/>
        <end position="285"/>
    </location>
</feature>
<dbReference type="EMBL" id="WJXW01000019">
    <property type="protein sequence ID" value="KAF9728589.1"/>
    <property type="molecule type" value="Genomic_DNA"/>
</dbReference>
<feature type="compositionally biased region" description="Basic and acidic residues" evidence="1">
    <location>
        <begin position="91"/>
        <end position="104"/>
    </location>
</feature>
<accession>A0A9P6KJN3</accession>
<feature type="region of interest" description="Disordered" evidence="1">
    <location>
        <begin position="144"/>
        <end position="168"/>
    </location>
</feature>
<feature type="domain" description="Myb-like" evidence="2">
    <location>
        <begin position="395"/>
        <end position="432"/>
    </location>
</feature>
<sequence length="438" mass="47887">MERNRNMLGDPKAESASGIGDQRRHLMVDNAEGSPSEDASAQNTIGDSAPVLRKSEVIDLIDSDDEPSEAGEYDGPQVAVSDIQADAECLDETRRPASPRESRFRGIVNGIDMDSNSDSDPVNAYEEDAGKYIRSRAWKRKGTDVIEIRAGNESDESSDDEEGEERSAYCLQRIRSSNASQKVYNSAANKSLMLSPLGSAIQAEDDVSLTDTSISSSDQVLQKPSKRQPAPSQKKYLQLGVPATRSALHDNSIGSSSEGDIDENNQSGNRIDSQWEPQTATPQTEYTHEDIYKATTQRGAMADNPGMFSISHAVNLLKRGMGQDVKLERITIHQYTTDTRCLLGVLQGKAERSTAILPRDYASSPDPLGDGDDNSQNESGEANISDVAEKHGTAWSTTEDTLLRRLKQEGLPWGEIMERFLGRSPGAVQTRWIQSCEA</sequence>
<gene>
    <name evidence="3" type="ORF">PMIN01_13417</name>
</gene>
<evidence type="ECO:0000313" key="3">
    <source>
        <dbReference type="EMBL" id="KAF9728589.1"/>
    </source>
</evidence>
<evidence type="ECO:0000259" key="2">
    <source>
        <dbReference type="PROSITE" id="PS50090"/>
    </source>
</evidence>
<evidence type="ECO:0000313" key="4">
    <source>
        <dbReference type="Proteomes" id="UP000756921"/>
    </source>
</evidence>
<proteinExistence type="predicted"/>
<dbReference type="InterPro" id="IPR001005">
    <property type="entry name" value="SANT/Myb"/>
</dbReference>
<feature type="region of interest" description="Disordered" evidence="1">
    <location>
        <begin position="213"/>
        <end position="287"/>
    </location>
</feature>
<feature type="compositionally biased region" description="Acidic residues" evidence="1">
    <location>
        <begin position="153"/>
        <end position="164"/>
    </location>
</feature>
<dbReference type="CDD" id="cd00167">
    <property type="entry name" value="SANT"/>
    <property type="match status" value="1"/>
</dbReference>
<feature type="region of interest" description="Disordered" evidence="1">
    <location>
        <begin position="1"/>
        <end position="123"/>
    </location>
</feature>
<feature type="compositionally biased region" description="Acidic residues" evidence="1">
    <location>
        <begin position="59"/>
        <end position="72"/>
    </location>
</feature>
<name>A0A9P6KJN3_9PLEO</name>
<reference evidence="3" key="1">
    <citation type="journal article" date="2020" name="Mol. Plant Microbe Interact.">
        <title>Genome Sequence of the Biocontrol Agent Coniothyrium minitans strain Conio (IMI 134523).</title>
        <authorList>
            <person name="Patel D."/>
            <person name="Shittu T.A."/>
            <person name="Baroncelli R."/>
            <person name="Muthumeenakshi S."/>
            <person name="Osborne T.H."/>
            <person name="Janganan T.K."/>
            <person name="Sreenivasaprasad S."/>
        </authorList>
    </citation>
    <scope>NUCLEOTIDE SEQUENCE</scope>
    <source>
        <strain evidence="3">Conio</strain>
    </source>
</reference>
<feature type="compositionally biased region" description="Polar residues" evidence="1">
    <location>
        <begin position="213"/>
        <end position="222"/>
    </location>
</feature>
<dbReference type="PROSITE" id="PS50090">
    <property type="entry name" value="MYB_LIKE"/>
    <property type="match status" value="1"/>
</dbReference>